<dbReference type="InterPro" id="IPR040260">
    <property type="entry name" value="RFA2-like"/>
</dbReference>
<evidence type="ECO:0000256" key="1">
    <source>
        <dbReference type="ARBA" id="ARBA00004123"/>
    </source>
</evidence>
<evidence type="ECO:0008006" key="11">
    <source>
        <dbReference type="Google" id="ProtNLM"/>
    </source>
</evidence>
<dbReference type="InterPro" id="IPR012340">
    <property type="entry name" value="NA-bd_OB-fold"/>
</dbReference>
<evidence type="ECO:0000313" key="10">
    <source>
        <dbReference type="Proteomes" id="UP001556367"/>
    </source>
</evidence>
<feature type="compositionally biased region" description="Low complexity" evidence="6">
    <location>
        <begin position="187"/>
        <end position="198"/>
    </location>
</feature>
<dbReference type="Pfam" id="PF08784">
    <property type="entry name" value="RPA_C"/>
    <property type="match status" value="1"/>
</dbReference>
<dbReference type="InterPro" id="IPR014892">
    <property type="entry name" value="RPA_C"/>
</dbReference>
<evidence type="ECO:0000313" key="9">
    <source>
        <dbReference type="EMBL" id="KAL0946592.1"/>
    </source>
</evidence>
<keyword evidence="3" id="KW-0235">DNA replication</keyword>
<proteinExistence type="inferred from homology"/>
<dbReference type="PANTHER" id="PTHR13989:SF16">
    <property type="entry name" value="REPLICATION PROTEIN A2"/>
    <property type="match status" value="1"/>
</dbReference>
<comment type="subcellular location">
    <subcellularLocation>
        <location evidence="1">Nucleus</location>
    </subcellularLocation>
</comment>
<dbReference type="PIRSF" id="PIRSF036949">
    <property type="entry name" value="RPA32"/>
    <property type="match status" value="1"/>
</dbReference>
<feature type="domain" description="OB" evidence="7">
    <location>
        <begin position="75"/>
        <end position="149"/>
    </location>
</feature>
<name>A0ABR3ITH3_9AGAR</name>
<sequence length="285" mass="30656">MSQYDNHGTNPYYSGGGGGYIQNNSPYSANASPSGTRAQDLSHSLRPVSVGQVIRATQTHTDANWVIDGNELGQVTIVGQVVHITMQATNCLYMIDDGSGRIEARYWIDASEGDANKMDGVEENMYVRVTGSIKSFGNKRYVNATHIRVCTDPHEAIFHTMEAMTASLIAERGAPPRPGQEGQRVNGSTGHPGPSGTSAYSNQQSSVSIQHFASLPAIPRRIAEFMAAEEYKRRDTPEAADGINIGAIARAIGGDAVKISAALDHLMDEGLIFTTSDENHFKLAT</sequence>
<feature type="region of interest" description="Disordered" evidence="6">
    <location>
        <begin position="172"/>
        <end position="203"/>
    </location>
</feature>
<dbReference type="InterPro" id="IPR014646">
    <property type="entry name" value="Rfa2/RPA32"/>
</dbReference>
<evidence type="ECO:0000256" key="3">
    <source>
        <dbReference type="ARBA" id="ARBA00022705"/>
    </source>
</evidence>
<evidence type="ECO:0000256" key="4">
    <source>
        <dbReference type="ARBA" id="ARBA00023125"/>
    </source>
</evidence>
<gene>
    <name evidence="9" type="ORF">HGRIS_012793</name>
</gene>
<dbReference type="InterPro" id="IPR036388">
    <property type="entry name" value="WH-like_DNA-bd_sf"/>
</dbReference>
<dbReference type="Pfam" id="PF01336">
    <property type="entry name" value="tRNA_anti-codon"/>
    <property type="match status" value="1"/>
</dbReference>
<evidence type="ECO:0000256" key="2">
    <source>
        <dbReference type="ARBA" id="ARBA00007815"/>
    </source>
</evidence>
<dbReference type="InterPro" id="IPR036390">
    <property type="entry name" value="WH_DNA-bd_sf"/>
</dbReference>
<dbReference type="InterPro" id="IPR004365">
    <property type="entry name" value="NA-bd_OB_tRNA"/>
</dbReference>
<evidence type="ECO:0000256" key="5">
    <source>
        <dbReference type="ARBA" id="ARBA00023242"/>
    </source>
</evidence>
<comment type="similarity">
    <text evidence="2">Belongs to the replication factor A protein 2 family.</text>
</comment>
<dbReference type="Proteomes" id="UP001556367">
    <property type="component" value="Unassembled WGS sequence"/>
</dbReference>
<dbReference type="Gene3D" id="2.40.50.140">
    <property type="entry name" value="Nucleic acid-binding proteins"/>
    <property type="match status" value="1"/>
</dbReference>
<dbReference type="CDD" id="cd04478">
    <property type="entry name" value="RPA2_DBD_D"/>
    <property type="match status" value="1"/>
</dbReference>
<dbReference type="Gene3D" id="1.10.10.10">
    <property type="entry name" value="Winged helix-like DNA-binding domain superfamily/Winged helix DNA-binding domain"/>
    <property type="match status" value="1"/>
</dbReference>
<evidence type="ECO:0000259" key="7">
    <source>
        <dbReference type="Pfam" id="PF01336"/>
    </source>
</evidence>
<protein>
    <recommendedName>
        <fullName evidence="11">Replication protein A 32 kDa subunit</fullName>
    </recommendedName>
</protein>
<comment type="caution">
    <text evidence="9">The sequence shown here is derived from an EMBL/GenBank/DDBJ whole genome shotgun (WGS) entry which is preliminary data.</text>
</comment>
<feature type="domain" description="Replication protein A C-terminal" evidence="8">
    <location>
        <begin position="171"/>
        <end position="279"/>
    </location>
</feature>
<evidence type="ECO:0000256" key="6">
    <source>
        <dbReference type="SAM" id="MobiDB-lite"/>
    </source>
</evidence>
<organism evidence="9 10">
    <name type="scientific">Hohenbuehelia grisea</name>
    <dbReference type="NCBI Taxonomy" id="104357"/>
    <lineage>
        <taxon>Eukaryota</taxon>
        <taxon>Fungi</taxon>
        <taxon>Dikarya</taxon>
        <taxon>Basidiomycota</taxon>
        <taxon>Agaricomycotina</taxon>
        <taxon>Agaricomycetes</taxon>
        <taxon>Agaricomycetidae</taxon>
        <taxon>Agaricales</taxon>
        <taxon>Pleurotineae</taxon>
        <taxon>Pleurotaceae</taxon>
        <taxon>Hohenbuehelia</taxon>
    </lineage>
</organism>
<accession>A0ABR3ITH3</accession>
<reference evidence="10" key="1">
    <citation type="submission" date="2024-06" db="EMBL/GenBank/DDBJ databases">
        <title>Multi-omics analyses provide insights into the biosynthesis of the anticancer antibiotic pleurotin in Hohenbuehelia grisea.</title>
        <authorList>
            <person name="Weaver J.A."/>
            <person name="Alberti F."/>
        </authorList>
    </citation>
    <scope>NUCLEOTIDE SEQUENCE [LARGE SCALE GENOMIC DNA]</scope>
    <source>
        <strain evidence="10">T-177</strain>
    </source>
</reference>
<keyword evidence="5" id="KW-0539">Nucleus</keyword>
<evidence type="ECO:0000259" key="8">
    <source>
        <dbReference type="Pfam" id="PF08784"/>
    </source>
</evidence>
<dbReference type="PANTHER" id="PTHR13989">
    <property type="entry name" value="REPLICATION PROTEIN A-RELATED"/>
    <property type="match status" value="1"/>
</dbReference>
<dbReference type="SUPFAM" id="SSF50249">
    <property type="entry name" value="Nucleic acid-binding proteins"/>
    <property type="match status" value="1"/>
</dbReference>
<keyword evidence="4" id="KW-0238">DNA-binding</keyword>
<dbReference type="EMBL" id="JASNQZ010000015">
    <property type="protein sequence ID" value="KAL0946592.1"/>
    <property type="molecule type" value="Genomic_DNA"/>
</dbReference>
<keyword evidence="10" id="KW-1185">Reference proteome</keyword>
<dbReference type="SUPFAM" id="SSF46785">
    <property type="entry name" value="Winged helix' DNA-binding domain"/>
    <property type="match status" value="1"/>
</dbReference>